<evidence type="ECO:0000313" key="1">
    <source>
        <dbReference type="EMBL" id="KAA3479181.1"/>
    </source>
</evidence>
<evidence type="ECO:0000313" key="2">
    <source>
        <dbReference type="Proteomes" id="UP000325315"/>
    </source>
</evidence>
<sequence>MDNWISRLRSLHRYLRQSTVVPMEAKITDMTDPNGGSNWSEILEYIAACPPPVEVLGDDTCIWKNNDSEKTVNKSRKSLKKIDKR</sequence>
<gene>
    <name evidence="1" type="ORF">EPI10_019716</name>
</gene>
<reference evidence="2" key="1">
    <citation type="journal article" date="2019" name="Plant Biotechnol. J.">
        <title>Genome sequencing of the Australian wild diploid species Gossypium australe highlights disease resistance and delayed gland morphogenesis.</title>
        <authorList>
            <person name="Cai Y."/>
            <person name="Cai X."/>
            <person name="Wang Q."/>
            <person name="Wang P."/>
            <person name="Zhang Y."/>
            <person name="Cai C."/>
            <person name="Xu Y."/>
            <person name="Wang K."/>
            <person name="Zhou Z."/>
            <person name="Wang C."/>
            <person name="Geng S."/>
            <person name="Li B."/>
            <person name="Dong Q."/>
            <person name="Hou Y."/>
            <person name="Wang H."/>
            <person name="Ai P."/>
            <person name="Liu Z."/>
            <person name="Yi F."/>
            <person name="Sun M."/>
            <person name="An G."/>
            <person name="Cheng J."/>
            <person name="Zhang Y."/>
            <person name="Shi Q."/>
            <person name="Xie Y."/>
            <person name="Shi X."/>
            <person name="Chang Y."/>
            <person name="Huang F."/>
            <person name="Chen Y."/>
            <person name="Hong S."/>
            <person name="Mi L."/>
            <person name="Sun Q."/>
            <person name="Zhang L."/>
            <person name="Zhou B."/>
            <person name="Peng R."/>
            <person name="Zhang X."/>
            <person name="Liu F."/>
        </authorList>
    </citation>
    <scope>NUCLEOTIDE SEQUENCE [LARGE SCALE GENOMIC DNA]</scope>
    <source>
        <strain evidence="2">cv. PA1801</strain>
    </source>
</reference>
<protein>
    <submittedName>
        <fullName evidence="1">Uncharacterized protein</fullName>
    </submittedName>
</protein>
<dbReference type="EMBL" id="SMMG02000003">
    <property type="protein sequence ID" value="KAA3479181.1"/>
    <property type="molecule type" value="Genomic_DNA"/>
</dbReference>
<dbReference type="OrthoDB" id="1002501at2759"/>
<keyword evidence="2" id="KW-1185">Reference proteome</keyword>
<comment type="caution">
    <text evidence="1">The sequence shown here is derived from an EMBL/GenBank/DDBJ whole genome shotgun (WGS) entry which is preliminary data.</text>
</comment>
<accession>A0A5B6WBP1</accession>
<dbReference type="AlphaFoldDB" id="A0A5B6WBP1"/>
<proteinExistence type="predicted"/>
<organism evidence="1 2">
    <name type="scientific">Gossypium australe</name>
    <dbReference type="NCBI Taxonomy" id="47621"/>
    <lineage>
        <taxon>Eukaryota</taxon>
        <taxon>Viridiplantae</taxon>
        <taxon>Streptophyta</taxon>
        <taxon>Embryophyta</taxon>
        <taxon>Tracheophyta</taxon>
        <taxon>Spermatophyta</taxon>
        <taxon>Magnoliopsida</taxon>
        <taxon>eudicotyledons</taxon>
        <taxon>Gunneridae</taxon>
        <taxon>Pentapetalae</taxon>
        <taxon>rosids</taxon>
        <taxon>malvids</taxon>
        <taxon>Malvales</taxon>
        <taxon>Malvaceae</taxon>
        <taxon>Malvoideae</taxon>
        <taxon>Gossypium</taxon>
    </lineage>
</organism>
<dbReference type="Proteomes" id="UP000325315">
    <property type="component" value="Unassembled WGS sequence"/>
</dbReference>
<name>A0A5B6WBP1_9ROSI</name>